<evidence type="ECO:0000259" key="11">
    <source>
        <dbReference type="Pfam" id="PF02558"/>
    </source>
</evidence>
<evidence type="ECO:0000256" key="4">
    <source>
        <dbReference type="ARBA" id="ARBA00019465"/>
    </source>
</evidence>
<dbReference type="Pfam" id="PF08546">
    <property type="entry name" value="ApbA_C"/>
    <property type="match status" value="1"/>
</dbReference>
<evidence type="ECO:0000256" key="8">
    <source>
        <dbReference type="ARBA" id="ARBA00032024"/>
    </source>
</evidence>
<dbReference type="SUPFAM" id="SSF48179">
    <property type="entry name" value="6-phosphogluconate dehydrogenase C-terminal domain-like"/>
    <property type="match status" value="1"/>
</dbReference>
<sequence>MKTTPWLVVGAGAIGLLWTCKLKKLGFNVHLVYRKEDPSNTLTLDESLAGAEDIPTLSEYKIKRFKASQLKTTYDKVLLCTKAYDLVDAYHSVAQHISDTANIACLCNGLGVQDRLQQTIKPTQTLWAGTTSEGALKIAPNKVKHTGLGDTYFGPWRPEDTDKTFPIPDLTVANIHQRLIEKLAVNAIINPITAIYGIQNGDILHSDYETLFKTATAELATFFTQSDFSLLEYSKHLNADNLINRISTVAQLTRLNRSSMHEDLRLKRQTENEFISGYLVEQSNNTLPIQAALYQAIAHPEQREEIKKKLLNTV</sequence>
<dbReference type="Pfam" id="PF02558">
    <property type="entry name" value="ApbA"/>
    <property type="match status" value="1"/>
</dbReference>
<dbReference type="EMBL" id="JBAKAR010000004">
    <property type="protein sequence ID" value="MEL0612965.1"/>
    <property type="molecule type" value="Genomic_DNA"/>
</dbReference>
<keyword evidence="7 10" id="KW-0560">Oxidoreductase</keyword>
<comment type="caution">
    <text evidence="13">The sequence shown here is derived from an EMBL/GenBank/DDBJ whole genome shotgun (WGS) entry which is preliminary data.</text>
</comment>
<reference evidence="13 14" key="1">
    <citation type="submission" date="2024-02" db="EMBL/GenBank/DDBJ databases">
        <title>Bacteria isolated from the canopy kelp, Nereocystis luetkeana.</title>
        <authorList>
            <person name="Pfister C.A."/>
            <person name="Younker I.T."/>
            <person name="Light S.H."/>
        </authorList>
    </citation>
    <scope>NUCLEOTIDE SEQUENCE [LARGE SCALE GENOMIC DNA]</scope>
    <source>
        <strain evidence="13 14">TI.4.07</strain>
    </source>
</reference>
<accession>A0ABU9G3V7</accession>
<keyword evidence="14" id="KW-1185">Reference proteome</keyword>
<evidence type="ECO:0000256" key="5">
    <source>
        <dbReference type="ARBA" id="ARBA00022655"/>
    </source>
</evidence>
<comment type="similarity">
    <text evidence="2 10">Belongs to the ketopantoate reductase family.</text>
</comment>
<dbReference type="SUPFAM" id="SSF51735">
    <property type="entry name" value="NAD(P)-binding Rossmann-fold domains"/>
    <property type="match status" value="1"/>
</dbReference>
<dbReference type="NCBIfam" id="TIGR00745">
    <property type="entry name" value="apbA_panE"/>
    <property type="match status" value="1"/>
</dbReference>
<dbReference type="PANTHER" id="PTHR43765">
    <property type="entry name" value="2-DEHYDROPANTOATE 2-REDUCTASE-RELATED"/>
    <property type="match status" value="1"/>
</dbReference>
<evidence type="ECO:0000313" key="14">
    <source>
        <dbReference type="Proteomes" id="UP001379949"/>
    </source>
</evidence>
<dbReference type="Gene3D" id="3.40.50.720">
    <property type="entry name" value="NAD(P)-binding Rossmann-like Domain"/>
    <property type="match status" value="1"/>
</dbReference>
<evidence type="ECO:0000256" key="1">
    <source>
        <dbReference type="ARBA" id="ARBA00004994"/>
    </source>
</evidence>
<evidence type="ECO:0000256" key="7">
    <source>
        <dbReference type="ARBA" id="ARBA00023002"/>
    </source>
</evidence>
<dbReference type="PANTHER" id="PTHR43765:SF2">
    <property type="entry name" value="2-DEHYDROPANTOATE 2-REDUCTASE"/>
    <property type="match status" value="1"/>
</dbReference>
<keyword evidence="5 10" id="KW-0566">Pantothenate biosynthesis</keyword>
<comment type="pathway">
    <text evidence="1 10">Cofactor biosynthesis; (R)-pantothenate biosynthesis; (R)-pantoate from 3-methyl-2-oxobutanoate: step 2/2.</text>
</comment>
<dbReference type="GO" id="GO:0008677">
    <property type="term" value="F:2-dehydropantoate 2-reductase activity"/>
    <property type="evidence" value="ECO:0007669"/>
    <property type="project" value="UniProtKB-EC"/>
</dbReference>
<evidence type="ECO:0000256" key="3">
    <source>
        <dbReference type="ARBA" id="ARBA00013014"/>
    </source>
</evidence>
<evidence type="ECO:0000256" key="10">
    <source>
        <dbReference type="RuleBase" id="RU362068"/>
    </source>
</evidence>
<dbReference type="InterPro" id="IPR050838">
    <property type="entry name" value="Ketopantoate_reductase"/>
</dbReference>
<dbReference type="InterPro" id="IPR013332">
    <property type="entry name" value="KPR_N"/>
</dbReference>
<dbReference type="InterPro" id="IPR008927">
    <property type="entry name" value="6-PGluconate_DH-like_C_sf"/>
</dbReference>
<feature type="domain" description="Ketopantoate reductase C-terminal" evidence="12">
    <location>
        <begin position="174"/>
        <end position="283"/>
    </location>
</feature>
<dbReference type="EC" id="1.1.1.169" evidence="3 10"/>
<feature type="domain" description="Ketopantoate reductase N-terminal" evidence="11">
    <location>
        <begin position="6"/>
        <end position="157"/>
    </location>
</feature>
<evidence type="ECO:0000256" key="9">
    <source>
        <dbReference type="ARBA" id="ARBA00048793"/>
    </source>
</evidence>
<dbReference type="InterPro" id="IPR013752">
    <property type="entry name" value="KPA_reductase"/>
</dbReference>
<proteinExistence type="inferred from homology"/>
<dbReference type="Gene3D" id="1.10.1040.10">
    <property type="entry name" value="N-(1-d-carboxylethyl)-l-norvaline Dehydrogenase, domain 2"/>
    <property type="match status" value="1"/>
</dbReference>
<evidence type="ECO:0000256" key="6">
    <source>
        <dbReference type="ARBA" id="ARBA00022857"/>
    </source>
</evidence>
<dbReference type="RefSeq" id="WP_341566820.1">
    <property type="nucleotide sequence ID" value="NZ_JBAKAR010000004.1"/>
</dbReference>
<dbReference type="InterPro" id="IPR036291">
    <property type="entry name" value="NAD(P)-bd_dom_sf"/>
</dbReference>
<comment type="function">
    <text evidence="10">Catalyzes the NADPH-dependent reduction of ketopantoate into pantoic acid.</text>
</comment>
<evidence type="ECO:0000259" key="12">
    <source>
        <dbReference type="Pfam" id="PF08546"/>
    </source>
</evidence>
<evidence type="ECO:0000313" key="13">
    <source>
        <dbReference type="EMBL" id="MEL0612965.1"/>
    </source>
</evidence>
<protein>
    <recommendedName>
        <fullName evidence="4 10">2-dehydropantoate 2-reductase</fullName>
        <ecNumber evidence="3 10">1.1.1.169</ecNumber>
    </recommendedName>
    <alternativeName>
        <fullName evidence="8 10">Ketopantoate reductase</fullName>
    </alternativeName>
</protein>
<name>A0ABU9G3V7_9GAMM</name>
<dbReference type="Proteomes" id="UP001379949">
    <property type="component" value="Unassembled WGS sequence"/>
</dbReference>
<comment type="catalytic activity">
    <reaction evidence="9 10">
        <text>(R)-pantoate + NADP(+) = 2-dehydropantoate + NADPH + H(+)</text>
        <dbReference type="Rhea" id="RHEA:16233"/>
        <dbReference type="ChEBI" id="CHEBI:11561"/>
        <dbReference type="ChEBI" id="CHEBI:15378"/>
        <dbReference type="ChEBI" id="CHEBI:15980"/>
        <dbReference type="ChEBI" id="CHEBI:57783"/>
        <dbReference type="ChEBI" id="CHEBI:58349"/>
        <dbReference type="EC" id="1.1.1.169"/>
    </reaction>
</comment>
<dbReference type="InterPro" id="IPR003710">
    <property type="entry name" value="ApbA"/>
</dbReference>
<organism evidence="13 14">
    <name type="scientific">Marinomonas arenicola</name>
    <dbReference type="NCBI Taxonomy" id="569601"/>
    <lineage>
        <taxon>Bacteria</taxon>
        <taxon>Pseudomonadati</taxon>
        <taxon>Pseudomonadota</taxon>
        <taxon>Gammaproteobacteria</taxon>
        <taxon>Oceanospirillales</taxon>
        <taxon>Oceanospirillaceae</taxon>
        <taxon>Marinomonas</taxon>
    </lineage>
</organism>
<keyword evidence="6 10" id="KW-0521">NADP</keyword>
<dbReference type="InterPro" id="IPR013328">
    <property type="entry name" value="6PGD_dom2"/>
</dbReference>
<gene>
    <name evidence="13" type="ORF">V6242_07395</name>
</gene>
<evidence type="ECO:0000256" key="2">
    <source>
        <dbReference type="ARBA" id="ARBA00007870"/>
    </source>
</evidence>